<dbReference type="PROSITE" id="PS51723">
    <property type="entry name" value="PEPTIDASE_M60"/>
    <property type="match status" value="1"/>
</dbReference>
<evidence type="ECO:0000313" key="3">
    <source>
        <dbReference type="EMBL" id="MDC4183279.1"/>
    </source>
</evidence>
<reference evidence="3" key="1">
    <citation type="submission" date="2021-11" db="EMBL/GenBank/DDBJ databases">
        <title>Description of Mycoplasma bradburyaesp. nov.from sea birds: a tribute to a great mycoplasmologist.</title>
        <authorList>
            <person name="Ramirez A.S."/>
            <person name="Poveda C."/>
            <person name="Suarez-Perez A."/>
            <person name="Rosales R.S."/>
            <person name="Dijkman R."/>
            <person name="Feberwee A."/>
            <person name="Spergser J."/>
            <person name="Szostak M.P."/>
            <person name="Ressel L."/>
            <person name="Calabuig P."/>
            <person name="Catania S."/>
            <person name="Gobbo F."/>
            <person name="Timofte D."/>
            <person name="Poveda J.B."/>
        </authorList>
    </citation>
    <scope>NUCLEOTIDE SEQUENCE</scope>
    <source>
        <strain evidence="3">T264</strain>
    </source>
</reference>
<feature type="region of interest" description="Disordered" evidence="1">
    <location>
        <begin position="40"/>
        <end position="72"/>
    </location>
</feature>
<sequence>MLKTRKINKFIKLSALPASLILGSIITSCTPIPIISKIGKQEKQKTTDQNVDNSANPTVDNIGDNPIINDPSTSLTSINRRNENNDNDIIENAIANNANSSSEINNIDIRSKSYVNDEEWFKKLSTDDVVFVDGSAKTKRFYSRSDKVNNAEYETDLLNQYGDKGFRYPAWNYNYETGTNALLTLPEANSDGSPNVLNMSTAVFEEKVPTKYTDGRSGIRFNDSSWISNEIKNNRLKKHPAAKLWYQTMPTADTQAIEQDLKISTRRTGSVNTGVYAVPGEVVKIKLSPNTFNLLKQMYPNTDKALPFQAILNINYWHNRPYDNSGRISNRYPFVQTTFSFTWNDFYEDEQCFKIGSPFGGSVTLEINNRISSNNGEPYSLEFNLTDGVEMLNYWYKSTSKKEWDDQIERIKNGKLKAPNVGIQSGYFSLATSFTADKTVAYLPINQVSFPETVMRKWESFFTSSFRWYGYNHKRINLKYCDDIWNGAGAWGGGDNLFAPIGWSSRFFIADDQFGLTNWGNYHEVNHNFEVKEDPFNIKNHGWTNIPSVINLSYINDILRYRNEVNINGEGNTDGWKRLANHYTLNKTYKDWYNFYANMVHTLGRDRFVDWTLSSGWNGRSWAGFDTVSYLSEFTGINFVYTLRNSYDRSNINNYDHSFKKASGYELNQGEQVWYDISLSKYPALDFVSSLYAAGSYWYDSRTKTYTYNGDTQPAYEIPAGESHTFDFENTIISRNDKFRWSELKLDSMTTKNGGKLERNPFNPKLIDYTPNLSKLNEIDEFDVTIVPDKWAERPEKYVPGYKFKIKIRNVVKGFEARIKEAAPSNWSISDINTAIRRLGTRRDVTRYPYSYNNSTDITESKQLLRLKGYYRAQADGDIKIKGQIDDWYKLTINPNGSSDDEANDIVTSSSSYQGGERILGEIKNAIKGRWYYISLDIYNNGGRGWAKVLAEINGQNLYNFSDNIIPESLAELDADKNNWDKYIDDYSYDYKERQFDIANRFKEELNTLYLLDDNNNKISTPFTTTSSLGNAGSDTNWTNINIIDGWNKRVEYWNTKEATFTWKFEKPVHLNLIQIKNYYRHYEHRPDRIKIFAKINGEEKQLINGRFGKDLERYYIDYNLNIEEIRIEFKKNSSTRNGIVIGSVGFYTDNRIDTFKSAINNDFNYYGAWKIDRNNKSFINGYALSTTTLNDYVEFTKDMKSYVIYGYTSNKPAVIDIYHDDKLVEENVEIRSQFDINNNKLIERFFDNKGNHKVKIVNKSNNPLVIGYYGINDKEDRIDTLPSSNL</sequence>
<evidence type="ECO:0000313" key="4">
    <source>
        <dbReference type="Proteomes" id="UP001216384"/>
    </source>
</evidence>
<name>A0AAW6HPP7_9MOLU</name>
<dbReference type="PROSITE" id="PS51257">
    <property type="entry name" value="PROKAR_LIPOPROTEIN"/>
    <property type="match status" value="1"/>
</dbReference>
<organism evidence="3 4">
    <name type="scientific">Mycoplasma bradburyae</name>
    <dbReference type="NCBI Taxonomy" id="2963128"/>
    <lineage>
        <taxon>Bacteria</taxon>
        <taxon>Bacillati</taxon>
        <taxon>Mycoplasmatota</taxon>
        <taxon>Mollicutes</taxon>
        <taxon>Mycoplasmataceae</taxon>
        <taxon>Mycoplasma</taxon>
    </lineage>
</organism>
<dbReference type="EMBL" id="JAJHZP010000013">
    <property type="protein sequence ID" value="MDC4183279.1"/>
    <property type="molecule type" value="Genomic_DNA"/>
</dbReference>
<dbReference type="InterPro" id="IPR031161">
    <property type="entry name" value="Peptidase_M60_dom"/>
</dbReference>
<gene>
    <name evidence="3" type="ORF">LNO71_01290</name>
</gene>
<dbReference type="Pfam" id="PF13402">
    <property type="entry name" value="Peptidase_M60"/>
    <property type="match status" value="1"/>
</dbReference>
<dbReference type="RefSeq" id="WP_272403943.1">
    <property type="nucleotide sequence ID" value="NZ_JAJHZP010000013.1"/>
</dbReference>
<proteinExistence type="predicted"/>
<protein>
    <submittedName>
        <fullName evidence="3">M60 family metallopeptidase</fullName>
    </submittedName>
</protein>
<dbReference type="Proteomes" id="UP001216384">
    <property type="component" value="Unassembled WGS sequence"/>
</dbReference>
<feature type="domain" description="Peptidase M60" evidence="2">
    <location>
        <begin position="268"/>
        <end position="618"/>
    </location>
</feature>
<accession>A0AAW6HPP7</accession>
<feature type="compositionally biased region" description="Polar residues" evidence="1">
    <location>
        <begin position="47"/>
        <end position="59"/>
    </location>
</feature>
<comment type="caution">
    <text evidence="3">The sequence shown here is derived from an EMBL/GenBank/DDBJ whole genome shotgun (WGS) entry which is preliminary data.</text>
</comment>
<evidence type="ECO:0000259" key="2">
    <source>
        <dbReference type="PROSITE" id="PS51723"/>
    </source>
</evidence>
<dbReference type="SMART" id="SM01276">
    <property type="entry name" value="M60-like"/>
    <property type="match status" value="1"/>
</dbReference>
<evidence type="ECO:0000256" key="1">
    <source>
        <dbReference type="SAM" id="MobiDB-lite"/>
    </source>
</evidence>